<reference evidence="12" key="2">
    <citation type="submission" date="2025-08" db="UniProtKB">
        <authorList>
            <consortium name="Ensembl"/>
        </authorList>
    </citation>
    <scope>IDENTIFICATION</scope>
</reference>
<feature type="region of interest" description="Disordered" evidence="10">
    <location>
        <begin position="1"/>
        <end position="33"/>
    </location>
</feature>
<dbReference type="InterPro" id="IPR012921">
    <property type="entry name" value="SPOC_C"/>
</dbReference>
<proteinExistence type="predicted"/>
<organism evidence="12 13">
    <name type="scientific">Sciurus vulgaris</name>
    <name type="common">Eurasian red squirrel</name>
    <dbReference type="NCBI Taxonomy" id="55149"/>
    <lineage>
        <taxon>Eukaryota</taxon>
        <taxon>Metazoa</taxon>
        <taxon>Chordata</taxon>
        <taxon>Craniata</taxon>
        <taxon>Vertebrata</taxon>
        <taxon>Euteleostomi</taxon>
        <taxon>Mammalia</taxon>
        <taxon>Eutheria</taxon>
        <taxon>Euarchontoglires</taxon>
        <taxon>Glires</taxon>
        <taxon>Rodentia</taxon>
        <taxon>Sciuromorpha</taxon>
        <taxon>Sciuridae</taxon>
        <taxon>Sciurinae</taxon>
        <taxon>Sciurini</taxon>
        <taxon>Sciurus</taxon>
    </lineage>
</organism>
<dbReference type="SMART" id="SM00510">
    <property type="entry name" value="TFS2M"/>
    <property type="match status" value="1"/>
</dbReference>
<dbReference type="GO" id="GO:0007283">
    <property type="term" value="P:spermatogenesis"/>
    <property type="evidence" value="ECO:0007669"/>
    <property type="project" value="UniProtKB-KW"/>
</dbReference>
<dbReference type="Gene3D" id="1.10.472.30">
    <property type="entry name" value="Transcription elongation factor S-II, central domain"/>
    <property type="match status" value="1"/>
</dbReference>
<feature type="region of interest" description="Disordered" evidence="10">
    <location>
        <begin position="644"/>
        <end position="691"/>
    </location>
</feature>
<sequence length="691" mass="75602">METSSALPAHRPRRRERPKTRDPAGHQVVQAPALGGIAWDSGGLSDPFLPPRGCPVPLDALPKADCSGGGLAEAADGKPLQGRAEDSVQPRREAVPQDLGVRATVVRAMQEALWSRLRECPDLVLSEEEVEGIAADIEAALFDLTQDTSCRYKSKYRSLLFNLRDPRNLDLFLKVVHGDVTPDKLVRMNSIQLAPQELSRWRDQEEKRGLEIIEQQQKEPCGLPASKLTHKGEVEILRDVDQTLTLEDLVGPSVSRDRSPLALPAPLEDAPDQHRHHVLDPSCRICTDWETSSGLPGFSRATSNGDDEVSQRAPSPTPVSSPEMPQTKETSLTEPQDRQQISAGPTKALPTPISWEGALDMFSIKRFRVKAQLVSGHSWQLIQALPEVIHSAGCILPNTIWDLLASVCPAEAKDICVVRLCPQGAQDTQNCRLLYSYLNNKQRHGLGAVEHMGVVLLPLPAFQPLPARLRPLGGPGLEATHSSLLLAVLLPKKGLPDPSKSSLVWGKIHKMVSFNRKVEMRCYQQEDKKQDVALKGSPNPGGSLQQSQGKGSLPSREANAWQRLPRGRGRMQAEPETCHGPGRRQRPPVLGWFQPQCPSSVTPTVYDFGHVQHRHRASCPYQALLQYLEPLVTMSHQLQASLCPQARTPTPHPLQHLPSAPAVPEPPGPVPDPSLGPVDGADSECLLPGKA</sequence>
<comment type="function">
    <text evidence="8">Protein adapter that acts as an essential executor of PIWIL4-piRNA pathway directed transposon DNA methylation and silencing in the male embryonic germ cells. Recruited to young transposons, which are specifically marked with histone H3 trimethylated at both 'Lys-4' and 'Lys-9' (H3K4me3K9me3), via its association with SPIN1 chromatin reader, and associates with the de novo DNA methylation machinery and repressive chromatin remodeling complexes. Following this, PIWIL4 engages with nascent transposable element transcript to direct piRNA-directed DNA methylation. Not required for piRNA biosynthesis.</text>
</comment>
<name>A0A8D2JQ40_SCIVU</name>
<feature type="region of interest" description="Disordered" evidence="10">
    <location>
        <begin position="296"/>
        <end position="349"/>
    </location>
</feature>
<keyword evidence="6" id="KW-0943">RNA-mediated gene silencing</keyword>
<evidence type="ECO:0000256" key="5">
    <source>
        <dbReference type="ARBA" id="ARBA00022871"/>
    </source>
</evidence>
<feature type="compositionally biased region" description="Polar residues" evidence="10">
    <location>
        <begin position="312"/>
        <end position="343"/>
    </location>
</feature>
<dbReference type="InterPro" id="IPR003618">
    <property type="entry name" value="TFIIS_cen_dom"/>
</dbReference>
<dbReference type="AlphaFoldDB" id="A0A8D2JQ40"/>
<keyword evidence="13" id="KW-1185">Reference proteome</keyword>
<dbReference type="GO" id="GO:0005694">
    <property type="term" value="C:chromosome"/>
    <property type="evidence" value="ECO:0007669"/>
    <property type="project" value="UniProtKB-SubCell"/>
</dbReference>
<dbReference type="FunFam" id="1.10.472.30:FF:000004">
    <property type="entry name" value="SPOC domain containing 1"/>
    <property type="match status" value="1"/>
</dbReference>
<evidence type="ECO:0000259" key="11">
    <source>
        <dbReference type="PROSITE" id="PS51321"/>
    </source>
</evidence>
<dbReference type="Pfam" id="PF07500">
    <property type="entry name" value="TFIIS_M"/>
    <property type="match status" value="1"/>
</dbReference>
<dbReference type="PANTHER" id="PTHR11477:SF18">
    <property type="entry name" value="SPOC DOMAIN-CONTAINING PROTEIN 1"/>
    <property type="match status" value="1"/>
</dbReference>
<evidence type="ECO:0000256" key="3">
    <source>
        <dbReference type="ARBA" id="ARBA00022454"/>
    </source>
</evidence>
<evidence type="ECO:0000256" key="4">
    <source>
        <dbReference type="ARBA" id="ARBA00022782"/>
    </source>
</evidence>
<dbReference type="PANTHER" id="PTHR11477">
    <property type="entry name" value="TRANSCRIPTION FACTOR S-II ZINC FINGER DOMAIN-CONTAINING PROTEIN"/>
    <property type="match status" value="1"/>
</dbReference>
<keyword evidence="7" id="KW-0539">Nucleus</keyword>
<dbReference type="Pfam" id="PF07744">
    <property type="entry name" value="SPOC"/>
    <property type="match status" value="1"/>
</dbReference>
<dbReference type="GO" id="GO:0005634">
    <property type="term" value="C:nucleus"/>
    <property type="evidence" value="ECO:0007669"/>
    <property type="project" value="UniProtKB-SubCell"/>
</dbReference>
<evidence type="ECO:0000256" key="10">
    <source>
        <dbReference type="SAM" id="MobiDB-lite"/>
    </source>
</evidence>
<dbReference type="GO" id="GO:0006351">
    <property type="term" value="P:DNA-templated transcription"/>
    <property type="evidence" value="ECO:0007669"/>
    <property type="project" value="InterPro"/>
</dbReference>
<evidence type="ECO:0000256" key="7">
    <source>
        <dbReference type="ARBA" id="ARBA00023242"/>
    </source>
</evidence>
<dbReference type="Ensembl" id="ENSSVLT00005028458.1">
    <property type="protein sequence ID" value="ENSSVLP00005025598.1"/>
    <property type="gene ID" value="ENSSVLG00005020176.1"/>
</dbReference>
<feature type="region of interest" description="Disordered" evidence="10">
    <location>
        <begin position="251"/>
        <end position="274"/>
    </location>
</feature>
<feature type="domain" description="TFIIS central" evidence="11">
    <location>
        <begin position="101"/>
        <end position="221"/>
    </location>
</feature>
<evidence type="ECO:0000256" key="9">
    <source>
        <dbReference type="ARBA" id="ARBA00071086"/>
    </source>
</evidence>
<dbReference type="GO" id="GO:0031047">
    <property type="term" value="P:regulatory ncRNA-mediated gene silencing"/>
    <property type="evidence" value="ECO:0007669"/>
    <property type="project" value="UniProtKB-KW"/>
</dbReference>
<dbReference type="CDD" id="cd21540">
    <property type="entry name" value="SPOC_SPOCD1"/>
    <property type="match status" value="1"/>
</dbReference>
<evidence type="ECO:0000313" key="12">
    <source>
        <dbReference type="Ensembl" id="ENSSVLP00005025598.1"/>
    </source>
</evidence>
<protein>
    <recommendedName>
        <fullName evidence="9">SPOC domain-containing protein 1</fullName>
    </recommendedName>
</protein>
<reference evidence="12" key="1">
    <citation type="submission" date="2020-06" db="EMBL/GenBank/DDBJ databases">
        <authorList>
            <consortium name="Wellcome Sanger Institute Data Sharing"/>
        </authorList>
    </citation>
    <scope>NUCLEOTIDE SEQUENCE [LARGE SCALE GENOMIC DNA]</scope>
</reference>
<comment type="subcellular location">
    <subcellularLocation>
        <location evidence="2">Chromosome</location>
    </subcellularLocation>
    <subcellularLocation>
        <location evidence="1">Nucleus</location>
    </subcellularLocation>
</comment>
<dbReference type="InterPro" id="IPR036575">
    <property type="entry name" value="TFIIS_cen_dom_sf"/>
</dbReference>
<evidence type="ECO:0000256" key="6">
    <source>
        <dbReference type="ARBA" id="ARBA00023158"/>
    </source>
</evidence>
<dbReference type="PROSITE" id="PS51321">
    <property type="entry name" value="TFIIS_CENTRAL"/>
    <property type="match status" value="1"/>
</dbReference>
<reference evidence="12" key="3">
    <citation type="submission" date="2025-09" db="UniProtKB">
        <authorList>
            <consortium name="Ensembl"/>
        </authorList>
    </citation>
    <scope>IDENTIFICATION</scope>
</reference>
<dbReference type="Proteomes" id="UP000694564">
    <property type="component" value="Chromosome 1"/>
</dbReference>
<evidence type="ECO:0000256" key="8">
    <source>
        <dbReference type="ARBA" id="ARBA00059288"/>
    </source>
</evidence>
<feature type="compositionally biased region" description="Low complexity" evidence="10">
    <location>
        <begin position="540"/>
        <end position="555"/>
    </location>
</feature>
<dbReference type="SUPFAM" id="SSF46942">
    <property type="entry name" value="Elongation factor TFIIS domain 2"/>
    <property type="match status" value="1"/>
</dbReference>
<feature type="region of interest" description="Disordered" evidence="10">
    <location>
        <begin position="67"/>
        <end position="90"/>
    </location>
</feature>
<accession>A0A8D2JQ40</accession>
<keyword evidence="4" id="KW-0221">Differentiation</keyword>
<keyword evidence="3" id="KW-0158">Chromosome</keyword>
<dbReference type="GO" id="GO:0030154">
    <property type="term" value="P:cell differentiation"/>
    <property type="evidence" value="ECO:0007669"/>
    <property type="project" value="UniProtKB-KW"/>
</dbReference>
<evidence type="ECO:0000256" key="1">
    <source>
        <dbReference type="ARBA" id="ARBA00004123"/>
    </source>
</evidence>
<feature type="region of interest" description="Disordered" evidence="10">
    <location>
        <begin position="532"/>
        <end position="586"/>
    </location>
</feature>
<keyword evidence="5" id="KW-0744">Spermatogenesis</keyword>
<evidence type="ECO:0000313" key="13">
    <source>
        <dbReference type="Proteomes" id="UP000694564"/>
    </source>
</evidence>
<evidence type="ECO:0000256" key="2">
    <source>
        <dbReference type="ARBA" id="ARBA00004286"/>
    </source>
</evidence>
<dbReference type="GeneTree" id="ENSGT00940000162194"/>
<feature type="compositionally biased region" description="Pro residues" evidence="10">
    <location>
        <begin position="661"/>
        <end position="674"/>
    </location>
</feature>